<comment type="catalytic activity">
    <reaction evidence="1">
        <text>ATP + protein L-histidine = ADP + protein N-phospho-L-histidine.</text>
        <dbReference type="EC" id="2.7.13.3"/>
    </reaction>
</comment>
<dbReference type="Pfam" id="PF01627">
    <property type="entry name" value="Hpt"/>
    <property type="match status" value="1"/>
</dbReference>
<dbReference type="KEGG" id="anf:AQPE_1391"/>
<evidence type="ECO:0000259" key="19">
    <source>
        <dbReference type="PROSITE" id="PS50894"/>
    </source>
</evidence>
<dbReference type="SMART" id="SM00448">
    <property type="entry name" value="REC"/>
    <property type="match status" value="1"/>
</dbReference>
<dbReference type="SUPFAM" id="SSF47226">
    <property type="entry name" value="Histidine-containing phosphotransfer domain, HPT domain"/>
    <property type="match status" value="1"/>
</dbReference>
<evidence type="ECO:0000256" key="14">
    <source>
        <dbReference type="PROSITE-ProRule" id="PRU00169"/>
    </source>
</evidence>
<dbReference type="Pfam" id="PF00072">
    <property type="entry name" value="Response_reg"/>
    <property type="match status" value="1"/>
</dbReference>
<dbReference type="InterPro" id="IPR036641">
    <property type="entry name" value="HPT_dom_sf"/>
</dbReference>
<evidence type="ECO:0000256" key="6">
    <source>
        <dbReference type="ARBA" id="ARBA00022553"/>
    </source>
</evidence>
<dbReference type="Pfam" id="PF00512">
    <property type="entry name" value="HisKA"/>
    <property type="match status" value="1"/>
</dbReference>
<keyword evidence="10" id="KW-0067">ATP-binding</keyword>
<evidence type="ECO:0000256" key="3">
    <source>
        <dbReference type="ARBA" id="ARBA00012438"/>
    </source>
</evidence>
<name>A0A5K7S6S8_9BACT</name>
<feature type="modified residue" description="Phosphohistidine" evidence="13">
    <location>
        <position position="743"/>
    </location>
</feature>
<dbReference type="InterPro" id="IPR008207">
    <property type="entry name" value="Sig_transdc_His_kin_Hpt_dom"/>
</dbReference>
<comment type="subcellular location">
    <subcellularLocation>
        <location evidence="2">Cell inner membrane</location>
        <topology evidence="2">Multi-pass membrane protein</topology>
    </subcellularLocation>
</comment>
<feature type="coiled-coil region" evidence="15">
    <location>
        <begin position="184"/>
        <end position="211"/>
    </location>
</feature>
<evidence type="ECO:0000256" key="11">
    <source>
        <dbReference type="ARBA" id="ARBA00022989"/>
    </source>
</evidence>
<evidence type="ECO:0000313" key="20">
    <source>
        <dbReference type="EMBL" id="BBE17242.1"/>
    </source>
</evidence>
<keyword evidence="7" id="KW-0808">Transferase</keyword>
<feature type="transmembrane region" description="Helical" evidence="16">
    <location>
        <begin position="12"/>
        <end position="29"/>
    </location>
</feature>
<dbReference type="SUPFAM" id="SSF52172">
    <property type="entry name" value="CheY-like"/>
    <property type="match status" value="1"/>
</dbReference>
<evidence type="ECO:0000256" key="8">
    <source>
        <dbReference type="ARBA" id="ARBA00022692"/>
    </source>
</evidence>
<dbReference type="FunFam" id="3.30.565.10:FF:000010">
    <property type="entry name" value="Sensor histidine kinase RcsC"/>
    <property type="match status" value="1"/>
</dbReference>
<dbReference type="PANTHER" id="PTHR43047">
    <property type="entry name" value="TWO-COMPONENT HISTIDINE PROTEIN KINASE"/>
    <property type="match status" value="1"/>
</dbReference>
<dbReference type="GO" id="GO:0000155">
    <property type="term" value="F:phosphorelay sensor kinase activity"/>
    <property type="evidence" value="ECO:0007669"/>
    <property type="project" value="InterPro"/>
</dbReference>
<dbReference type="Proteomes" id="UP001193389">
    <property type="component" value="Chromosome"/>
</dbReference>
<gene>
    <name evidence="20" type="ORF">AQPE_1391</name>
</gene>
<evidence type="ECO:0000256" key="4">
    <source>
        <dbReference type="ARBA" id="ARBA00022475"/>
    </source>
</evidence>
<dbReference type="CDD" id="cd16922">
    <property type="entry name" value="HATPase_EvgS-ArcB-TorS-like"/>
    <property type="match status" value="1"/>
</dbReference>
<dbReference type="PRINTS" id="PR00344">
    <property type="entry name" value="BCTRLSENSOR"/>
</dbReference>
<feature type="domain" description="HPt" evidence="19">
    <location>
        <begin position="704"/>
        <end position="797"/>
    </location>
</feature>
<dbReference type="PROSITE" id="PS50894">
    <property type="entry name" value="HPT"/>
    <property type="match status" value="1"/>
</dbReference>
<evidence type="ECO:0000256" key="10">
    <source>
        <dbReference type="ARBA" id="ARBA00022840"/>
    </source>
</evidence>
<evidence type="ECO:0000256" key="15">
    <source>
        <dbReference type="SAM" id="Coils"/>
    </source>
</evidence>
<dbReference type="InterPro" id="IPR036097">
    <property type="entry name" value="HisK_dim/P_sf"/>
</dbReference>
<feature type="modified residue" description="4-aspartylphosphate" evidence="14">
    <location>
        <position position="609"/>
    </location>
</feature>
<dbReference type="Gene3D" id="3.40.50.2300">
    <property type="match status" value="1"/>
</dbReference>
<dbReference type="InterPro" id="IPR003661">
    <property type="entry name" value="HisK_dim/P_dom"/>
</dbReference>
<evidence type="ECO:0000256" key="1">
    <source>
        <dbReference type="ARBA" id="ARBA00000085"/>
    </source>
</evidence>
<dbReference type="Gene3D" id="1.10.287.130">
    <property type="match status" value="1"/>
</dbReference>
<dbReference type="Gene3D" id="1.20.120.160">
    <property type="entry name" value="HPT domain"/>
    <property type="match status" value="1"/>
</dbReference>
<dbReference type="EMBL" id="AP018694">
    <property type="protein sequence ID" value="BBE17242.1"/>
    <property type="molecule type" value="Genomic_DNA"/>
</dbReference>
<dbReference type="Gene3D" id="3.30.565.10">
    <property type="entry name" value="Histidine kinase-like ATPase, C-terminal domain"/>
    <property type="match status" value="1"/>
</dbReference>
<dbReference type="RefSeq" id="WP_318350256.1">
    <property type="nucleotide sequence ID" value="NZ_AP018694.1"/>
</dbReference>
<dbReference type="CDD" id="cd00082">
    <property type="entry name" value="HisKA"/>
    <property type="match status" value="1"/>
</dbReference>
<evidence type="ECO:0000259" key="18">
    <source>
        <dbReference type="PROSITE" id="PS50110"/>
    </source>
</evidence>
<dbReference type="SUPFAM" id="SSF47384">
    <property type="entry name" value="Homodimeric domain of signal transducing histidine kinase"/>
    <property type="match status" value="1"/>
</dbReference>
<dbReference type="InterPro" id="IPR005467">
    <property type="entry name" value="His_kinase_dom"/>
</dbReference>
<evidence type="ECO:0000256" key="9">
    <source>
        <dbReference type="ARBA" id="ARBA00022777"/>
    </source>
</evidence>
<dbReference type="SUPFAM" id="SSF55874">
    <property type="entry name" value="ATPase domain of HSP90 chaperone/DNA topoisomerase II/histidine kinase"/>
    <property type="match status" value="1"/>
</dbReference>
<reference evidence="20" key="1">
    <citation type="journal article" date="2020" name="Int. J. Syst. Evol. Microbiol.">
        <title>Aquipluma nitroreducens gen. nov. sp. nov., a novel facultatively anaerobic bacterium isolated from a freshwater lake.</title>
        <authorList>
            <person name="Watanabe M."/>
            <person name="Kojima H."/>
            <person name="Fukui M."/>
        </authorList>
    </citation>
    <scope>NUCLEOTIDE SEQUENCE</scope>
    <source>
        <strain evidence="20">MeG22</strain>
    </source>
</reference>
<proteinExistence type="predicted"/>
<evidence type="ECO:0000256" key="12">
    <source>
        <dbReference type="ARBA" id="ARBA00023136"/>
    </source>
</evidence>
<dbReference type="SMART" id="SM00388">
    <property type="entry name" value="HisKA"/>
    <property type="match status" value="1"/>
</dbReference>
<keyword evidence="4" id="KW-1003">Cell membrane</keyword>
<feature type="domain" description="Response regulatory" evidence="18">
    <location>
        <begin position="560"/>
        <end position="674"/>
    </location>
</feature>
<evidence type="ECO:0000259" key="17">
    <source>
        <dbReference type="PROSITE" id="PS50109"/>
    </source>
</evidence>
<keyword evidence="6 14" id="KW-0597">Phosphoprotein</keyword>
<dbReference type="InterPro" id="IPR036890">
    <property type="entry name" value="HATPase_C_sf"/>
</dbReference>
<dbReference type="PROSITE" id="PS50110">
    <property type="entry name" value="RESPONSE_REGULATORY"/>
    <property type="match status" value="1"/>
</dbReference>
<keyword evidence="8 16" id="KW-0812">Transmembrane</keyword>
<dbReference type="PANTHER" id="PTHR43047:SF64">
    <property type="entry name" value="HISTIDINE KINASE CONTAINING CHEY-HOMOLOGOUS RECEIVER DOMAIN AND PAS DOMAIN-RELATED"/>
    <property type="match status" value="1"/>
</dbReference>
<evidence type="ECO:0000256" key="2">
    <source>
        <dbReference type="ARBA" id="ARBA00004429"/>
    </source>
</evidence>
<organism evidence="20 21">
    <name type="scientific">Aquipluma nitroreducens</name>
    <dbReference type="NCBI Taxonomy" id="2010828"/>
    <lineage>
        <taxon>Bacteria</taxon>
        <taxon>Pseudomonadati</taxon>
        <taxon>Bacteroidota</taxon>
        <taxon>Bacteroidia</taxon>
        <taxon>Marinilabiliales</taxon>
        <taxon>Prolixibacteraceae</taxon>
        <taxon>Aquipluma</taxon>
    </lineage>
</organism>
<dbReference type="PROSITE" id="PS50109">
    <property type="entry name" value="HIS_KIN"/>
    <property type="match status" value="1"/>
</dbReference>
<keyword evidence="21" id="KW-1185">Reference proteome</keyword>
<dbReference type="InterPro" id="IPR011006">
    <property type="entry name" value="CheY-like_superfamily"/>
</dbReference>
<dbReference type="InterPro" id="IPR004358">
    <property type="entry name" value="Sig_transdc_His_kin-like_C"/>
</dbReference>
<feature type="transmembrane region" description="Helical" evidence="16">
    <location>
        <begin position="263"/>
        <end position="282"/>
    </location>
</feature>
<dbReference type="GO" id="GO:0005886">
    <property type="term" value="C:plasma membrane"/>
    <property type="evidence" value="ECO:0007669"/>
    <property type="project" value="UniProtKB-SubCell"/>
</dbReference>
<dbReference type="InterPro" id="IPR001789">
    <property type="entry name" value="Sig_transdc_resp-reg_receiver"/>
</dbReference>
<keyword evidence="5" id="KW-0997">Cell inner membrane</keyword>
<protein>
    <recommendedName>
        <fullName evidence="3">histidine kinase</fullName>
        <ecNumber evidence="3">2.7.13.3</ecNumber>
    </recommendedName>
</protein>
<evidence type="ECO:0000313" key="21">
    <source>
        <dbReference type="Proteomes" id="UP001193389"/>
    </source>
</evidence>
<evidence type="ECO:0000256" key="13">
    <source>
        <dbReference type="PROSITE-ProRule" id="PRU00110"/>
    </source>
</evidence>
<keyword evidence="10" id="KW-0547">Nucleotide-binding</keyword>
<keyword evidence="12 16" id="KW-0472">Membrane</keyword>
<feature type="domain" description="Histidine kinase" evidence="17">
    <location>
        <begin position="315"/>
        <end position="536"/>
    </location>
</feature>
<accession>A0A5K7S6S8</accession>
<dbReference type="InterPro" id="IPR003594">
    <property type="entry name" value="HATPase_dom"/>
</dbReference>
<evidence type="ECO:0000256" key="7">
    <source>
        <dbReference type="ARBA" id="ARBA00022679"/>
    </source>
</evidence>
<dbReference type="AlphaFoldDB" id="A0A5K7S6S8"/>
<keyword evidence="15" id="KW-0175">Coiled coil</keyword>
<evidence type="ECO:0000256" key="5">
    <source>
        <dbReference type="ARBA" id="ARBA00022519"/>
    </source>
</evidence>
<dbReference type="CDD" id="cd17546">
    <property type="entry name" value="REC_hyHK_CKI1_RcsC-like"/>
    <property type="match status" value="1"/>
</dbReference>
<sequence length="801" mass="91173">MKKLKIEIQVTVLTICIAVAVIVSGYLAYQSLSKIVDTIHKEARPDLKLILIKDIASDLGEVENNIRLYSLTSNTSFLRSYRQLGDSIQKKLKTLSNYSVPGSEEISHIDSIALLANHKLRVWDKIRALHRSKPDTHNSFSNLYSKIDTVIIQPDTIRFKPEEKKSFFKRLFGKKDTTTKRPVIIDKSKEKEIIKKEIAGIEEEISSQANRLQSNETDLFETNVKITQEINHHISSIENIEQERMVTKTQEADSMAAETYRGMAIFTIAAVLLLILILILFFRNLQKDRTYQQILRKAKAEAESLAKAKEMFVATVSHEMRTPVNAIYGLTEQMLRKTDSQEMTADLNVVYKSAEHLIALVNDTLDFSKIESQKFKIEQIDFLPDEILTEIHTLNKDSAQKKGIDLIFRNETDKNLVLRGDPIRLKQILINLITNAIKFTNHGRVSLSISGEKTSEQNYLLHLEVSDTGVGISEDDLQFIFDEFVQVGADLNKKQRGAGLGLSIVKKLVQLQDGEINVESTPGKGTRFILKIPYKYGDPKNIRYIKPEHIQIPSWFRSLHFLIVDDEEFNLYLIKGILNKWGVSFTEAYNGKEAVELVKENAYDLILIDIQMPIMDGYEAANQILQNRPSSKIIALTATTKSVDIHKMESSGIHAFLQKPFAESDLLSNILKIVPEESEKSSQEIISREPSIDLDELERMAAGDTDFFDEMLRIFIRSSEEAQVKFQMNLQNSDWNAITESAHKLAAPAKHLQATALYDHLKQLENRAENTPPEEIKNLIGLIDADIKHINSILKQKLKRE</sequence>
<keyword evidence="11 16" id="KW-1133">Transmembrane helix</keyword>
<dbReference type="Pfam" id="PF02518">
    <property type="entry name" value="HATPase_c"/>
    <property type="match status" value="1"/>
</dbReference>
<keyword evidence="9 20" id="KW-0418">Kinase</keyword>
<dbReference type="EC" id="2.7.13.3" evidence="3"/>
<evidence type="ECO:0000256" key="16">
    <source>
        <dbReference type="SAM" id="Phobius"/>
    </source>
</evidence>
<dbReference type="SMART" id="SM00387">
    <property type="entry name" value="HATPase_c"/>
    <property type="match status" value="1"/>
</dbReference>